<dbReference type="Pfam" id="PF01266">
    <property type="entry name" value="DAO"/>
    <property type="match status" value="1"/>
</dbReference>
<proteinExistence type="predicted"/>
<name>A0A160IRK2_9BACL</name>
<keyword evidence="3" id="KW-0560">Oxidoreductase</keyword>
<keyword evidence="8" id="KW-1185">Reference proteome</keyword>
<dbReference type="EMBL" id="CP015378">
    <property type="protein sequence ID" value="ANC78917.1"/>
    <property type="molecule type" value="Genomic_DNA"/>
</dbReference>
<dbReference type="PANTHER" id="PTHR13847:SF289">
    <property type="entry name" value="GLYCINE OXIDASE"/>
    <property type="match status" value="1"/>
</dbReference>
<dbReference type="InterPro" id="IPR036188">
    <property type="entry name" value="FAD/NAD-bd_sf"/>
</dbReference>
<comment type="catalytic activity">
    <reaction evidence="4">
        <text>glycine + O2 + H2O = glyoxylate + H2O2 + NH4(+)</text>
        <dbReference type="Rhea" id="RHEA:11532"/>
        <dbReference type="ChEBI" id="CHEBI:15377"/>
        <dbReference type="ChEBI" id="CHEBI:15379"/>
        <dbReference type="ChEBI" id="CHEBI:16240"/>
        <dbReference type="ChEBI" id="CHEBI:28938"/>
        <dbReference type="ChEBI" id="CHEBI:36655"/>
        <dbReference type="ChEBI" id="CHEBI:57305"/>
        <dbReference type="EC" id="1.4.3.19"/>
    </reaction>
</comment>
<dbReference type="NCBIfam" id="TIGR02352">
    <property type="entry name" value="thiamin_ThiO"/>
    <property type="match status" value="1"/>
</dbReference>
<dbReference type="PROSITE" id="PS51257">
    <property type="entry name" value="PROKAR_LIPOPROTEIN"/>
    <property type="match status" value="1"/>
</dbReference>
<evidence type="ECO:0000256" key="2">
    <source>
        <dbReference type="ARBA" id="ARBA00022977"/>
    </source>
</evidence>
<dbReference type="Gene3D" id="3.50.50.60">
    <property type="entry name" value="FAD/NAD(P)-binding domain"/>
    <property type="match status" value="1"/>
</dbReference>
<dbReference type="Gene3D" id="3.30.9.10">
    <property type="entry name" value="D-Amino Acid Oxidase, subunit A, domain 2"/>
    <property type="match status" value="1"/>
</dbReference>
<dbReference type="GO" id="GO:0009228">
    <property type="term" value="P:thiamine biosynthetic process"/>
    <property type="evidence" value="ECO:0007669"/>
    <property type="project" value="UniProtKB-KW"/>
</dbReference>
<dbReference type="SUPFAM" id="SSF51905">
    <property type="entry name" value="FAD/NAD(P)-binding domain"/>
    <property type="match status" value="1"/>
</dbReference>
<evidence type="ECO:0000256" key="4">
    <source>
        <dbReference type="ARBA" id="ARBA00049872"/>
    </source>
</evidence>
<dbReference type="SUPFAM" id="SSF54373">
    <property type="entry name" value="FAD-linked reductases, C-terminal domain"/>
    <property type="match status" value="1"/>
</dbReference>
<reference evidence="7 8" key="1">
    <citation type="submission" date="2016-04" db="EMBL/GenBank/DDBJ databases">
        <title>Complete genome sequence of Fictibacillus phosphorivorans G25-29, a strain toxic to nematodes.</title>
        <authorList>
            <person name="Zheng Z."/>
        </authorList>
    </citation>
    <scope>NUCLEOTIDE SEQUENCE [LARGE SCALE GENOMIC DNA]</scope>
    <source>
        <strain evidence="7 8">G25-29</strain>
    </source>
</reference>
<sequence length="355" mass="39363">MRKTYDAIIIGGGVIGCSIAYELSKRNKSVLLLEKETIGNRASSAAAGMLGAEMEFQSDHPLYVLAKESRDSFSSLSQELFNVCGIDIELIQKGIYELAFTESEAVDLKREAAERHDQCEAVFLLPAHDLLREEPALSQLVKGALYFEKDAQVSPYKLTHAFYQSAKILGAEVKEHAKVVQLLQTDNKVTGVVTTKETFHADRIIIAGGVWSSELEPSLNMVPVKGECLSFKTQRPLLTGTVKYKNCYLVPKRENRIFVGATSTPHVFDEEVTFSGLFELMEKAKQIMPDLRDAHFEKAWGGIRPQTLSGTPYIGPHPRKKGLILATGHYRNGILLSAITGKRIADYMKSEVHSS</sequence>
<dbReference type="RefSeq" id="WP_066398809.1">
    <property type="nucleotide sequence ID" value="NZ_CP015378.1"/>
</dbReference>
<keyword evidence="2" id="KW-0784">Thiamine biosynthesis</keyword>
<dbReference type="STRING" id="1221500.ABE65_019770"/>
<feature type="domain" description="FAD dependent oxidoreductase" evidence="6">
    <location>
        <begin position="6"/>
        <end position="346"/>
    </location>
</feature>
<evidence type="ECO:0000256" key="1">
    <source>
        <dbReference type="ARBA" id="ARBA00004948"/>
    </source>
</evidence>
<dbReference type="AlphaFoldDB" id="A0A160IRK2"/>
<evidence type="ECO:0000256" key="3">
    <source>
        <dbReference type="ARBA" id="ARBA00023002"/>
    </source>
</evidence>
<accession>A0A160IRK2</accession>
<dbReference type="PANTHER" id="PTHR13847">
    <property type="entry name" value="SARCOSINE DEHYDROGENASE-RELATED"/>
    <property type="match status" value="1"/>
</dbReference>
<organism evidence="7 8">
    <name type="scientific">Fictibacillus phosphorivorans</name>
    <dbReference type="NCBI Taxonomy" id="1221500"/>
    <lineage>
        <taxon>Bacteria</taxon>
        <taxon>Bacillati</taxon>
        <taxon>Bacillota</taxon>
        <taxon>Bacilli</taxon>
        <taxon>Bacillales</taxon>
        <taxon>Fictibacillaceae</taxon>
        <taxon>Fictibacillus</taxon>
    </lineage>
</organism>
<comment type="pathway">
    <text evidence="1">Cofactor biosynthesis; thiamine diphosphate biosynthesis.</text>
</comment>
<dbReference type="InterPro" id="IPR012727">
    <property type="entry name" value="Gly_oxidase_ThiO"/>
</dbReference>
<dbReference type="InterPro" id="IPR006076">
    <property type="entry name" value="FAD-dep_OxRdtase"/>
</dbReference>
<evidence type="ECO:0000313" key="7">
    <source>
        <dbReference type="EMBL" id="ANC78917.1"/>
    </source>
</evidence>
<dbReference type="GO" id="GO:0009229">
    <property type="term" value="P:thiamine diphosphate biosynthetic process"/>
    <property type="evidence" value="ECO:0007669"/>
    <property type="project" value="UniProtKB-UniPathway"/>
</dbReference>
<gene>
    <name evidence="7" type="ORF">ABE65_019770</name>
</gene>
<dbReference type="UniPathway" id="UPA00060"/>
<protein>
    <recommendedName>
        <fullName evidence="5">glycine oxidase</fullName>
        <ecNumber evidence="5">1.4.3.19</ecNumber>
    </recommendedName>
</protein>
<evidence type="ECO:0000259" key="6">
    <source>
        <dbReference type="Pfam" id="PF01266"/>
    </source>
</evidence>
<dbReference type="KEGG" id="fpn:ABE65_019770"/>
<dbReference type="GO" id="GO:0050660">
    <property type="term" value="F:flavin adenine dinucleotide binding"/>
    <property type="evidence" value="ECO:0007669"/>
    <property type="project" value="InterPro"/>
</dbReference>
<dbReference type="GO" id="GO:0043799">
    <property type="term" value="F:glycine oxidase activity"/>
    <property type="evidence" value="ECO:0007669"/>
    <property type="project" value="UniProtKB-EC"/>
</dbReference>
<dbReference type="Proteomes" id="UP000076623">
    <property type="component" value="Chromosome"/>
</dbReference>
<evidence type="ECO:0000256" key="5">
    <source>
        <dbReference type="ARBA" id="ARBA00050018"/>
    </source>
</evidence>
<dbReference type="GO" id="GO:0005737">
    <property type="term" value="C:cytoplasm"/>
    <property type="evidence" value="ECO:0007669"/>
    <property type="project" value="TreeGrafter"/>
</dbReference>
<dbReference type="EC" id="1.4.3.19" evidence="5"/>
<evidence type="ECO:0000313" key="8">
    <source>
        <dbReference type="Proteomes" id="UP000076623"/>
    </source>
</evidence>